<dbReference type="RefSeq" id="WP_100090451.1">
    <property type="nucleotide sequence ID" value="NZ_MDVB01000118.1"/>
</dbReference>
<evidence type="ECO:0000259" key="1">
    <source>
        <dbReference type="Pfam" id="PF24819"/>
    </source>
</evidence>
<dbReference type="EMBL" id="MDVB01000118">
    <property type="protein sequence ID" value="PIT12367.1"/>
    <property type="molecule type" value="Genomic_DNA"/>
</dbReference>
<dbReference type="Pfam" id="PF24819">
    <property type="entry name" value="DUF7710"/>
    <property type="match status" value="1"/>
</dbReference>
<evidence type="ECO:0000313" key="4">
    <source>
        <dbReference type="Proteomes" id="UP000229434"/>
    </source>
</evidence>
<dbReference type="EMBL" id="MEIS01000068">
    <property type="protein sequence ID" value="PIT57686.1"/>
    <property type="molecule type" value="Genomic_DNA"/>
</dbReference>
<accession>A0A2N9WR78</accession>
<feature type="domain" description="DUF7710" evidence="1">
    <location>
        <begin position="5"/>
        <end position="89"/>
    </location>
</feature>
<comment type="caution">
    <text evidence="2">The sequence shown here is derived from an EMBL/GenBank/DDBJ whole genome shotgun (WGS) entry which is preliminary data.</text>
</comment>
<dbReference type="Proteomes" id="UP000231293">
    <property type="component" value="Unassembled WGS sequence"/>
</dbReference>
<proteinExistence type="predicted"/>
<dbReference type="InterPro" id="IPR056127">
    <property type="entry name" value="DUF7710"/>
</dbReference>
<name>A0A2N9WR78_9NEIS</name>
<organism evidence="2 5">
    <name type="scientific">Snodgrassella alvi</name>
    <dbReference type="NCBI Taxonomy" id="1196083"/>
    <lineage>
        <taxon>Bacteria</taxon>
        <taxon>Pseudomonadati</taxon>
        <taxon>Pseudomonadota</taxon>
        <taxon>Betaproteobacteria</taxon>
        <taxon>Neisseriales</taxon>
        <taxon>Neisseriaceae</taxon>
        <taxon>Snodgrassella</taxon>
    </lineage>
</organism>
<reference evidence="4 5" key="1">
    <citation type="journal article" date="2017" name="MBio">
        <title>Type VI secretion-mediated competition in the bee gut microbiome.</title>
        <authorList>
            <person name="Steele M.I."/>
            <person name="Kwong W.K."/>
            <person name="Powell J.E."/>
            <person name="Whiteley M."/>
            <person name="Moran N.A."/>
        </authorList>
    </citation>
    <scope>NUCLEOTIDE SEQUENCE [LARGE SCALE GENOMIC DNA]</scope>
    <source>
        <strain evidence="2 5">App2-2</strain>
        <strain evidence="3 4">Nev3CBA3</strain>
    </source>
</reference>
<evidence type="ECO:0000313" key="5">
    <source>
        <dbReference type="Proteomes" id="UP000231293"/>
    </source>
</evidence>
<dbReference type="Proteomes" id="UP000229434">
    <property type="component" value="Unassembled WGS sequence"/>
</dbReference>
<evidence type="ECO:0000313" key="2">
    <source>
        <dbReference type="EMBL" id="PIT12367.1"/>
    </source>
</evidence>
<dbReference type="AlphaFoldDB" id="A0A2N9WR78"/>
<sequence>MQSFIWIFHGNEAQFCSGVYEELKQAEIFIKKYSLSGILTKMPLNKSVYEWTIEKGFFEPKRDYQHSSKFIQNFTSAYLEHYHYQNGKRME</sequence>
<gene>
    <name evidence="2" type="ORF">BGI32_09645</name>
    <name evidence="3" type="ORF">BHC49_03020</name>
</gene>
<protein>
    <recommendedName>
        <fullName evidence="1">DUF7710 domain-containing protein</fullName>
    </recommendedName>
</protein>
<evidence type="ECO:0000313" key="3">
    <source>
        <dbReference type="EMBL" id="PIT57686.1"/>
    </source>
</evidence>